<keyword evidence="2" id="KW-1185">Reference proteome</keyword>
<comment type="caution">
    <text evidence="1">The sequence shown here is derived from an EMBL/GenBank/DDBJ whole genome shotgun (WGS) entry which is preliminary data.</text>
</comment>
<protein>
    <recommendedName>
        <fullName evidence="3">Transposase</fullName>
    </recommendedName>
</protein>
<accession>A0AAW2CIE5</accession>
<sequence>MQLGDRGAANLRKKGCPDYAKLKQLFAPSTATGQLQISSNTLALTSDEEHAPEEKLANDGLPPILTMIVTLPTWRVYLSLRRKPELMAEPKLLANVMWKMQVPRVTMASGDEWLDTFLRYDFGDSYFNDVNVDAASGFTNKDNSDSECDSEDEVECDNEDEAEFDFVNPIVGEMFAYMQQRYDKQPIRTSVLMGNRYMEELEESNPKKCFEMFRMTRPLLLHLVDELRGHKCVGAIDGTHISARPPLNVTQFTYVHAGWEGSANDSPMLDEAISDSKHGFPWPPMGIVIPFVFK</sequence>
<reference evidence="1 2" key="1">
    <citation type="submission" date="2024-01" db="EMBL/GenBank/DDBJ databases">
        <title>A telomere-to-telomere, gap-free genome of sweet tea (Lithocarpus litseifolius).</title>
        <authorList>
            <person name="Zhou J."/>
        </authorList>
    </citation>
    <scope>NUCLEOTIDE SEQUENCE [LARGE SCALE GENOMIC DNA]</scope>
    <source>
        <strain evidence="1">Zhou-2022a</strain>
        <tissue evidence="1">Leaf</tissue>
    </source>
</reference>
<name>A0AAW2CIE5_9ROSI</name>
<dbReference type="AlphaFoldDB" id="A0AAW2CIE5"/>
<evidence type="ECO:0000313" key="1">
    <source>
        <dbReference type="EMBL" id="KAK9997996.1"/>
    </source>
</evidence>
<proteinExistence type="predicted"/>
<evidence type="ECO:0008006" key="3">
    <source>
        <dbReference type="Google" id="ProtNLM"/>
    </source>
</evidence>
<organism evidence="1 2">
    <name type="scientific">Lithocarpus litseifolius</name>
    <dbReference type="NCBI Taxonomy" id="425828"/>
    <lineage>
        <taxon>Eukaryota</taxon>
        <taxon>Viridiplantae</taxon>
        <taxon>Streptophyta</taxon>
        <taxon>Embryophyta</taxon>
        <taxon>Tracheophyta</taxon>
        <taxon>Spermatophyta</taxon>
        <taxon>Magnoliopsida</taxon>
        <taxon>eudicotyledons</taxon>
        <taxon>Gunneridae</taxon>
        <taxon>Pentapetalae</taxon>
        <taxon>rosids</taxon>
        <taxon>fabids</taxon>
        <taxon>Fagales</taxon>
        <taxon>Fagaceae</taxon>
        <taxon>Lithocarpus</taxon>
    </lineage>
</organism>
<dbReference type="Proteomes" id="UP001459277">
    <property type="component" value="Unassembled WGS sequence"/>
</dbReference>
<dbReference type="EMBL" id="JAZDWU010000006">
    <property type="protein sequence ID" value="KAK9997996.1"/>
    <property type="molecule type" value="Genomic_DNA"/>
</dbReference>
<gene>
    <name evidence="1" type="ORF">SO802_017599</name>
</gene>
<evidence type="ECO:0000313" key="2">
    <source>
        <dbReference type="Proteomes" id="UP001459277"/>
    </source>
</evidence>